<evidence type="ECO:0000313" key="2">
    <source>
        <dbReference type="EMBL" id="MCT7969279.1"/>
    </source>
</evidence>
<accession>A0ABT2MX10</accession>
<dbReference type="EMBL" id="JAMXFF010000046">
    <property type="protein sequence ID" value="MCT7969279.1"/>
    <property type="molecule type" value="Genomic_DNA"/>
</dbReference>
<sequence length="105" mass="11633">MLKHQVCNSDTRQSQLLADSQVLDLEWARANQWSPMIQDNCLKTLDCPVNPSKKSHLPSNFSLFLAWIFLLMTVAALLAPIATSWSSDFFNNPIGSEGSGLALPE</sequence>
<gene>
    <name evidence="2" type="ORF">NG799_23460</name>
</gene>
<evidence type="ECO:0000256" key="1">
    <source>
        <dbReference type="SAM" id="Phobius"/>
    </source>
</evidence>
<organism evidence="2 3">
    <name type="scientific">Laspinema palackyanum D2a</name>
    <dbReference type="NCBI Taxonomy" id="2953684"/>
    <lineage>
        <taxon>Bacteria</taxon>
        <taxon>Bacillati</taxon>
        <taxon>Cyanobacteriota</taxon>
        <taxon>Cyanophyceae</taxon>
        <taxon>Oscillatoriophycideae</taxon>
        <taxon>Oscillatoriales</taxon>
        <taxon>Laspinemataceae</taxon>
        <taxon>Laspinema</taxon>
        <taxon>Laspinema palackyanum</taxon>
    </lineage>
</organism>
<keyword evidence="1" id="KW-1133">Transmembrane helix</keyword>
<proteinExistence type="predicted"/>
<comment type="caution">
    <text evidence="2">The sequence shown here is derived from an EMBL/GenBank/DDBJ whole genome shotgun (WGS) entry which is preliminary data.</text>
</comment>
<dbReference type="RefSeq" id="WP_368008752.1">
    <property type="nucleotide sequence ID" value="NZ_JAMXFF010000046.1"/>
</dbReference>
<keyword evidence="1" id="KW-0472">Membrane</keyword>
<reference evidence="2 3" key="1">
    <citation type="journal article" date="2022" name="Front. Microbiol.">
        <title>High genomic differentiation and limited gene flow indicate recent cryptic speciation within the genus Laspinema (cyanobacteria).</title>
        <authorList>
            <person name="Stanojkovic A."/>
            <person name="Skoupy S."/>
            <person name="Skaloud P."/>
            <person name="Dvorak P."/>
        </authorList>
    </citation>
    <scope>NUCLEOTIDE SEQUENCE [LARGE SCALE GENOMIC DNA]</scope>
    <source>
        <strain evidence="2 3">D2a</strain>
    </source>
</reference>
<keyword evidence="1" id="KW-0812">Transmembrane</keyword>
<protein>
    <submittedName>
        <fullName evidence="2">Uncharacterized protein</fullName>
    </submittedName>
</protein>
<dbReference type="Proteomes" id="UP001525890">
    <property type="component" value="Unassembled WGS sequence"/>
</dbReference>
<keyword evidence="3" id="KW-1185">Reference proteome</keyword>
<feature type="transmembrane region" description="Helical" evidence="1">
    <location>
        <begin position="61"/>
        <end position="82"/>
    </location>
</feature>
<name>A0ABT2MX10_9CYAN</name>
<evidence type="ECO:0000313" key="3">
    <source>
        <dbReference type="Proteomes" id="UP001525890"/>
    </source>
</evidence>